<gene>
    <name evidence="1" type="ORF">O159_08160</name>
    <name evidence="2" type="ORF">O159_26170</name>
</gene>
<evidence type="ECO:0000313" key="1">
    <source>
        <dbReference type="EMBL" id="AGW40971.1"/>
    </source>
</evidence>
<organism evidence="1 3">
    <name type="scientific">Leifsonia xyli subsp. cynodontis DSM 46306</name>
    <dbReference type="NCBI Taxonomy" id="1389489"/>
    <lineage>
        <taxon>Bacteria</taxon>
        <taxon>Bacillati</taxon>
        <taxon>Actinomycetota</taxon>
        <taxon>Actinomycetes</taxon>
        <taxon>Micrococcales</taxon>
        <taxon>Microbacteriaceae</taxon>
        <taxon>Leifsonia</taxon>
    </lineage>
</organism>
<proteinExistence type="predicted"/>
<evidence type="ECO:0000313" key="3">
    <source>
        <dbReference type="Proteomes" id="UP000016743"/>
    </source>
</evidence>
<keyword evidence="3" id="KW-1185">Reference proteome</keyword>
<dbReference type="AlphaFoldDB" id="U3P5D5"/>
<evidence type="ECO:0000313" key="2">
    <source>
        <dbReference type="EMBL" id="AGW42529.1"/>
    </source>
</evidence>
<dbReference type="KEGG" id="lxy:O159_08160"/>
<sequence length="111" mass="11588">MLTSIHSQFYVSGDNDLDAQTDAVMEALLELEEASEGLLSGSDVTASLRERVVTISVLIEAESAADAKRIGVLALDAAVRIAGGNPTILEDDGPEDGFVLQGRTAELIGSN</sequence>
<dbReference type="EMBL" id="CP006734">
    <property type="protein sequence ID" value="AGW40971.1"/>
    <property type="molecule type" value="Genomic_DNA"/>
</dbReference>
<protein>
    <submittedName>
        <fullName evidence="1">Uncharacterized protein</fullName>
    </submittedName>
</protein>
<dbReference type="RefSeq" id="WP_021754404.1">
    <property type="nucleotide sequence ID" value="NC_022438.1"/>
</dbReference>
<accession>U3P5D5</accession>
<reference evidence="1 3" key="1">
    <citation type="journal article" date="2013" name="Genome Announc.">
        <title>Complete Genome Sequence of Leifsonia xyli subsp. cynodontis Strain DSM46306, a Gram-Positive Bacterial Pathogen of Grasses.</title>
        <authorList>
            <person name="Monteiro-Vitorello C.B."/>
            <person name="Zerillo M.M."/>
            <person name="Van Sluys M.A."/>
            <person name="Camargo L.E."/>
            <person name="Kitajima J.P."/>
        </authorList>
    </citation>
    <scope>NUCLEOTIDE SEQUENCE [LARGE SCALE GENOMIC DNA]</scope>
    <source>
        <strain evidence="1 3">DSM 46306</strain>
    </source>
</reference>
<dbReference type="Proteomes" id="UP000016743">
    <property type="component" value="Chromosome"/>
</dbReference>
<dbReference type="EMBL" id="CP006734">
    <property type="protein sequence ID" value="AGW42529.1"/>
    <property type="molecule type" value="Genomic_DNA"/>
</dbReference>
<dbReference type="STRING" id="1389489.O159_08160"/>
<dbReference type="KEGG" id="lxy:O159_26170"/>
<name>U3P5D5_LEIXC</name>
<dbReference type="PATRIC" id="fig|1389489.3.peg.2509"/>
<dbReference type="HOGENOM" id="CLU_2155192_0_0_11"/>